<dbReference type="Proteomes" id="UP001465976">
    <property type="component" value="Unassembled WGS sequence"/>
</dbReference>
<evidence type="ECO:0000313" key="1">
    <source>
        <dbReference type="EMBL" id="KAL0565976.1"/>
    </source>
</evidence>
<keyword evidence="2" id="KW-1185">Reference proteome</keyword>
<protein>
    <submittedName>
        <fullName evidence="1">Uncharacterized protein</fullName>
    </submittedName>
</protein>
<proteinExistence type="predicted"/>
<organism evidence="1 2">
    <name type="scientific">Marasmius crinis-equi</name>
    <dbReference type="NCBI Taxonomy" id="585013"/>
    <lineage>
        <taxon>Eukaryota</taxon>
        <taxon>Fungi</taxon>
        <taxon>Dikarya</taxon>
        <taxon>Basidiomycota</taxon>
        <taxon>Agaricomycotina</taxon>
        <taxon>Agaricomycetes</taxon>
        <taxon>Agaricomycetidae</taxon>
        <taxon>Agaricales</taxon>
        <taxon>Marasmiineae</taxon>
        <taxon>Marasmiaceae</taxon>
        <taxon>Marasmius</taxon>
    </lineage>
</organism>
<gene>
    <name evidence="1" type="ORF">V5O48_016043</name>
</gene>
<reference evidence="1 2" key="1">
    <citation type="submission" date="2024-02" db="EMBL/GenBank/DDBJ databases">
        <title>A draft genome for the cacao thread blight pathogen Marasmius crinis-equi.</title>
        <authorList>
            <person name="Cohen S.P."/>
            <person name="Baruah I.K."/>
            <person name="Amoako-Attah I."/>
            <person name="Bukari Y."/>
            <person name="Meinhardt L.W."/>
            <person name="Bailey B.A."/>
        </authorList>
    </citation>
    <scope>NUCLEOTIDE SEQUENCE [LARGE SCALE GENOMIC DNA]</scope>
    <source>
        <strain evidence="1 2">GH-76</strain>
    </source>
</reference>
<comment type="caution">
    <text evidence="1">The sequence shown here is derived from an EMBL/GenBank/DDBJ whole genome shotgun (WGS) entry which is preliminary data.</text>
</comment>
<sequence>MAQPRFPVAPVLTPERISLQMANWDQAATDDQFLYALFLAEDTNFKQKARAQPNDDRDPPLGSGWGVFVPNDVYMEELGK</sequence>
<name>A0ABR3ESW4_9AGAR</name>
<dbReference type="EMBL" id="JBAHYK010002054">
    <property type="protein sequence ID" value="KAL0565976.1"/>
    <property type="molecule type" value="Genomic_DNA"/>
</dbReference>
<evidence type="ECO:0000313" key="2">
    <source>
        <dbReference type="Proteomes" id="UP001465976"/>
    </source>
</evidence>
<accession>A0ABR3ESW4</accession>